<sequence>YLICIGKSPNRCKLLQSIPSIITKRSCRSRKFPLFF</sequence>
<proteinExistence type="evidence at transcript level"/>
<dbReference type="AlphaFoldDB" id="B7FG32"/>
<organism evidence="1">
    <name type="scientific">Medicago truncatula</name>
    <name type="common">Barrel medic</name>
    <name type="synonym">Medicago tribuloides</name>
    <dbReference type="NCBI Taxonomy" id="3880"/>
    <lineage>
        <taxon>Eukaryota</taxon>
        <taxon>Viridiplantae</taxon>
        <taxon>Streptophyta</taxon>
        <taxon>Embryophyta</taxon>
        <taxon>Tracheophyta</taxon>
        <taxon>Spermatophyta</taxon>
        <taxon>Magnoliopsida</taxon>
        <taxon>eudicotyledons</taxon>
        <taxon>Gunneridae</taxon>
        <taxon>Pentapetalae</taxon>
        <taxon>rosids</taxon>
        <taxon>fabids</taxon>
        <taxon>Fabales</taxon>
        <taxon>Fabaceae</taxon>
        <taxon>Papilionoideae</taxon>
        <taxon>50 kb inversion clade</taxon>
        <taxon>NPAAA clade</taxon>
        <taxon>Hologalegina</taxon>
        <taxon>IRL clade</taxon>
        <taxon>Trifolieae</taxon>
        <taxon>Medicago</taxon>
    </lineage>
</organism>
<feature type="non-terminal residue" evidence="1">
    <location>
        <position position="1"/>
    </location>
</feature>
<dbReference type="EMBL" id="BT050977">
    <property type="protein sequence ID" value="ACJ83644.1"/>
    <property type="molecule type" value="mRNA"/>
</dbReference>
<protein>
    <submittedName>
        <fullName evidence="1">Uncharacterized protein</fullName>
    </submittedName>
</protein>
<evidence type="ECO:0000313" key="1">
    <source>
        <dbReference type="EMBL" id="ACJ83644.1"/>
    </source>
</evidence>
<accession>B7FG32</accession>
<reference evidence="1" key="1">
    <citation type="submission" date="2008-12" db="EMBL/GenBank/DDBJ databases">
        <title>Medicago truncatula full length cdna cloning project.</title>
        <authorList>
            <person name="Moskal W."/>
            <person name="Chan A."/>
            <person name="Cheung F."/>
            <person name="Xiao Y."/>
            <person name="Town C.D."/>
        </authorList>
    </citation>
    <scope>NUCLEOTIDE SEQUENCE</scope>
</reference>
<name>B7FG32_MEDTR</name>